<sequence length="103" mass="11577">MLLEKILPYLPVSSLPETLVYVVAGAGIVFLTYGIFLEVERRQDLVLLLGACCLIVYALYIRNLIFTLAMAGIAIGSLIEFLEIYFGLHKHSPEDLERYKKLG</sequence>
<evidence type="ECO:0000313" key="2">
    <source>
        <dbReference type="EMBL" id="OGH78306.1"/>
    </source>
</evidence>
<keyword evidence="1" id="KW-1133">Transmembrane helix</keyword>
<reference evidence="2 3" key="1">
    <citation type="journal article" date="2016" name="Nat. Commun.">
        <title>Thousands of microbial genomes shed light on interconnected biogeochemical processes in an aquifer system.</title>
        <authorList>
            <person name="Anantharaman K."/>
            <person name="Brown C.T."/>
            <person name="Hug L.A."/>
            <person name="Sharon I."/>
            <person name="Castelle C.J."/>
            <person name="Probst A.J."/>
            <person name="Thomas B.C."/>
            <person name="Singh A."/>
            <person name="Wilkins M.J."/>
            <person name="Karaoz U."/>
            <person name="Brodie E.L."/>
            <person name="Williams K.H."/>
            <person name="Hubbard S.S."/>
            <person name="Banfield J.F."/>
        </authorList>
    </citation>
    <scope>NUCLEOTIDE SEQUENCE [LARGE SCALE GENOMIC DNA]</scope>
</reference>
<feature type="transmembrane region" description="Helical" evidence="1">
    <location>
        <begin position="66"/>
        <end position="88"/>
    </location>
</feature>
<organism evidence="2 3">
    <name type="scientific">Candidatus Magasanikbacteria bacterium RIFCSPLOWO2_01_FULL_40_15</name>
    <dbReference type="NCBI Taxonomy" id="1798686"/>
    <lineage>
        <taxon>Bacteria</taxon>
        <taxon>Candidatus Magasanikiibacteriota</taxon>
    </lineage>
</organism>
<accession>A0A1F6N2S6</accession>
<feature type="transmembrane region" description="Helical" evidence="1">
    <location>
        <begin position="44"/>
        <end position="60"/>
    </location>
</feature>
<dbReference type="Proteomes" id="UP000177040">
    <property type="component" value="Unassembled WGS sequence"/>
</dbReference>
<dbReference type="EMBL" id="MFQH01000014">
    <property type="protein sequence ID" value="OGH78306.1"/>
    <property type="molecule type" value="Genomic_DNA"/>
</dbReference>
<gene>
    <name evidence="2" type="ORF">A2983_04090</name>
</gene>
<comment type="caution">
    <text evidence="2">The sequence shown here is derived from an EMBL/GenBank/DDBJ whole genome shotgun (WGS) entry which is preliminary data.</text>
</comment>
<name>A0A1F6N2S6_9BACT</name>
<dbReference type="AlphaFoldDB" id="A0A1F6N2S6"/>
<keyword evidence="1" id="KW-0472">Membrane</keyword>
<evidence type="ECO:0000313" key="3">
    <source>
        <dbReference type="Proteomes" id="UP000177040"/>
    </source>
</evidence>
<feature type="transmembrane region" description="Helical" evidence="1">
    <location>
        <begin position="20"/>
        <end position="37"/>
    </location>
</feature>
<evidence type="ECO:0000256" key="1">
    <source>
        <dbReference type="SAM" id="Phobius"/>
    </source>
</evidence>
<keyword evidence="1" id="KW-0812">Transmembrane</keyword>
<protein>
    <submittedName>
        <fullName evidence="2">Uncharacterized protein</fullName>
    </submittedName>
</protein>
<proteinExistence type="predicted"/>